<dbReference type="WBParaSite" id="ACRNAN_scaffold813.g23931.t1">
    <property type="protein sequence ID" value="ACRNAN_scaffold813.g23931.t1"/>
    <property type="gene ID" value="ACRNAN_scaffold813.g23931"/>
</dbReference>
<dbReference type="InterPro" id="IPR016696">
    <property type="entry name" value="TRAPP-I_su5"/>
</dbReference>
<dbReference type="GO" id="GO:0005783">
    <property type="term" value="C:endoplasmic reticulum"/>
    <property type="evidence" value="ECO:0007669"/>
    <property type="project" value="UniProtKB-SubCell"/>
</dbReference>
<name>A0A914EII2_9BILA</name>
<evidence type="ECO:0000256" key="5">
    <source>
        <dbReference type="ARBA" id="ARBA00022824"/>
    </source>
</evidence>
<evidence type="ECO:0000256" key="6">
    <source>
        <dbReference type="ARBA" id="ARBA00022892"/>
    </source>
</evidence>
<evidence type="ECO:0000256" key="8">
    <source>
        <dbReference type="PIRNR" id="PIRNR017479"/>
    </source>
</evidence>
<dbReference type="CDD" id="cd14943">
    <property type="entry name" value="TRAPPC5_Trs31"/>
    <property type="match status" value="1"/>
</dbReference>
<proteinExistence type="inferred from homology"/>
<dbReference type="AlphaFoldDB" id="A0A914EII2"/>
<comment type="subcellular location">
    <subcellularLocation>
        <location evidence="2">Endoplasmic reticulum</location>
    </subcellularLocation>
    <subcellularLocation>
        <location evidence="1 8">Golgi apparatus</location>
        <location evidence="1 8">cis-Golgi network</location>
    </subcellularLocation>
</comment>
<dbReference type="PANTHER" id="PTHR20902:SF0">
    <property type="entry name" value="TRAFFICKING PROTEIN PARTICLE COMPLEX SUBUNIT 5"/>
    <property type="match status" value="1"/>
</dbReference>
<keyword evidence="5 8" id="KW-0256">Endoplasmic reticulum</keyword>
<reference evidence="10" key="1">
    <citation type="submission" date="2022-11" db="UniProtKB">
        <authorList>
            <consortium name="WormBaseParasite"/>
        </authorList>
    </citation>
    <scope>IDENTIFICATION</scope>
</reference>
<dbReference type="GO" id="GO:0006888">
    <property type="term" value="P:endoplasmic reticulum to Golgi vesicle-mediated transport"/>
    <property type="evidence" value="ECO:0007669"/>
    <property type="project" value="TreeGrafter"/>
</dbReference>
<keyword evidence="4 8" id="KW-0813">Transport</keyword>
<protein>
    <recommendedName>
        <fullName evidence="8">Trafficking protein particle complex subunit 5</fullName>
    </recommendedName>
</protein>
<dbReference type="GO" id="GO:1990071">
    <property type="term" value="C:TRAPPII protein complex"/>
    <property type="evidence" value="ECO:0007669"/>
    <property type="project" value="TreeGrafter"/>
</dbReference>
<dbReference type="GO" id="GO:1990070">
    <property type="term" value="C:TRAPPI protein complex"/>
    <property type="evidence" value="ECO:0007669"/>
    <property type="project" value="TreeGrafter"/>
</dbReference>
<dbReference type="SUPFAM" id="SSF111126">
    <property type="entry name" value="Ligand-binding domain in the NO signalling and Golgi transport"/>
    <property type="match status" value="2"/>
</dbReference>
<comment type="function">
    <text evidence="8">May play a role in vesicular transport from endoplasmic reticulum to Golgi.</text>
</comment>
<dbReference type="PIRSF" id="PIRSF017479">
    <property type="entry name" value="TRAPP_I_complex_Trs31"/>
    <property type="match status" value="1"/>
</dbReference>
<evidence type="ECO:0000313" key="10">
    <source>
        <dbReference type="WBParaSite" id="ACRNAN_scaffold813.g23931.t1"/>
    </source>
</evidence>
<evidence type="ECO:0000256" key="7">
    <source>
        <dbReference type="ARBA" id="ARBA00023034"/>
    </source>
</evidence>
<evidence type="ECO:0000256" key="2">
    <source>
        <dbReference type="ARBA" id="ARBA00004240"/>
    </source>
</evidence>
<comment type="subunit">
    <text evidence="8">Part of the multisubunit TRAPP (transport protein particle) complex.</text>
</comment>
<evidence type="ECO:0000256" key="1">
    <source>
        <dbReference type="ARBA" id="ARBA00004222"/>
    </source>
</evidence>
<organism evidence="9 10">
    <name type="scientific">Acrobeloides nanus</name>
    <dbReference type="NCBI Taxonomy" id="290746"/>
    <lineage>
        <taxon>Eukaryota</taxon>
        <taxon>Metazoa</taxon>
        <taxon>Ecdysozoa</taxon>
        <taxon>Nematoda</taxon>
        <taxon>Chromadorea</taxon>
        <taxon>Rhabditida</taxon>
        <taxon>Tylenchina</taxon>
        <taxon>Cephalobomorpha</taxon>
        <taxon>Cephaloboidea</taxon>
        <taxon>Cephalobidae</taxon>
        <taxon>Acrobeloides</taxon>
    </lineage>
</organism>
<dbReference type="PANTHER" id="PTHR20902">
    <property type="entry name" value="41-2 PROTEIN ANTIGEN-RELATED"/>
    <property type="match status" value="1"/>
</dbReference>
<evidence type="ECO:0000313" key="9">
    <source>
        <dbReference type="Proteomes" id="UP000887540"/>
    </source>
</evidence>
<keyword evidence="7 8" id="KW-0333">Golgi apparatus</keyword>
<dbReference type="GO" id="GO:1990072">
    <property type="term" value="C:TRAPPIII protein complex"/>
    <property type="evidence" value="ECO:0007669"/>
    <property type="project" value="TreeGrafter"/>
</dbReference>
<dbReference type="InterPro" id="IPR024096">
    <property type="entry name" value="NO_sig/Golgi_transp_ligand-bd"/>
</dbReference>
<sequence length="209" mass="24062">MQRSRPVSILDKSLSKGKAEVNLSSFALLFAEMIRYAQNKVNSVEELQAKLAEYGRFVGVRLLDLIVLREKSYKRDVKLLNMLMFVKVTVWKSLFNKEADKLERSNDDPLTVWKSLFNKEADKLERSNDDPCKYFLIEKDPLVNTYISLPKDNTKLNCAAFIAGIVEAFLTESNFPCKVSAHWHKGTAYMIEFDQEVIARENALLESNR</sequence>
<keyword evidence="6 8" id="KW-0931">ER-Golgi transport</keyword>
<accession>A0A914EII2</accession>
<keyword evidence="9" id="KW-1185">Reference proteome</keyword>
<dbReference type="Pfam" id="PF04051">
    <property type="entry name" value="TRAPP"/>
    <property type="match status" value="2"/>
</dbReference>
<evidence type="ECO:0000256" key="4">
    <source>
        <dbReference type="ARBA" id="ARBA00022448"/>
    </source>
</evidence>
<evidence type="ECO:0000256" key="3">
    <source>
        <dbReference type="ARBA" id="ARBA00006218"/>
    </source>
</evidence>
<dbReference type="InterPro" id="IPR007194">
    <property type="entry name" value="TRAPP_component"/>
</dbReference>
<dbReference type="Gene3D" id="3.30.1380.20">
    <property type="entry name" value="Trafficking protein particle complex subunit 3"/>
    <property type="match status" value="2"/>
</dbReference>
<comment type="similarity">
    <text evidence="3 8">Belongs to the TRAPP small subunits family. BET3 subfamily.</text>
</comment>
<dbReference type="Proteomes" id="UP000887540">
    <property type="component" value="Unplaced"/>
</dbReference>